<dbReference type="InterPro" id="IPR052943">
    <property type="entry name" value="TMTC_O-mannosyl-trnsfr"/>
</dbReference>
<comment type="caution">
    <text evidence="2">The sequence shown here is derived from an EMBL/GenBank/DDBJ whole genome shotgun (WGS) entry which is preliminary data.</text>
</comment>
<keyword evidence="1" id="KW-0802">TPR repeat</keyword>
<accession>A0A853JEV1</accession>
<dbReference type="SMART" id="SM00028">
    <property type="entry name" value="TPR"/>
    <property type="match status" value="3"/>
</dbReference>
<evidence type="ECO:0000313" key="3">
    <source>
        <dbReference type="Proteomes" id="UP000578091"/>
    </source>
</evidence>
<dbReference type="AlphaFoldDB" id="A0A853JEV1"/>
<gene>
    <name evidence="2" type="ORF">H0E84_11890</name>
</gene>
<feature type="repeat" description="TPR" evidence="1">
    <location>
        <begin position="269"/>
        <end position="302"/>
    </location>
</feature>
<proteinExistence type="predicted"/>
<keyword evidence="3" id="KW-1185">Reference proteome</keyword>
<evidence type="ECO:0000256" key="1">
    <source>
        <dbReference type="PROSITE-ProRule" id="PRU00339"/>
    </source>
</evidence>
<organism evidence="2 3">
    <name type="scientific">Luteimonas salinisoli</name>
    <dbReference type="NCBI Taxonomy" id="2752307"/>
    <lineage>
        <taxon>Bacteria</taxon>
        <taxon>Pseudomonadati</taxon>
        <taxon>Pseudomonadota</taxon>
        <taxon>Gammaproteobacteria</taxon>
        <taxon>Lysobacterales</taxon>
        <taxon>Lysobacteraceae</taxon>
        <taxon>Luteimonas</taxon>
    </lineage>
</organism>
<feature type="repeat" description="TPR" evidence="1">
    <location>
        <begin position="167"/>
        <end position="200"/>
    </location>
</feature>
<dbReference type="PANTHER" id="PTHR44809">
    <property type="match status" value="1"/>
</dbReference>
<dbReference type="PANTHER" id="PTHR44809:SF1">
    <property type="entry name" value="PROTEIN O-MANNOSYL-TRANSFERASE TMTC1"/>
    <property type="match status" value="1"/>
</dbReference>
<protein>
    <submittedName>
        <fullName evidence="2">Tetratricopeptide repeat protein</fullName>
    </submittedName>
</protein>
<dbReference type="SUPFAM" id="SSF48452">
    <property type="entry name" value="TPR-like"/>
    <property type="match status" value="1"/>
</dbReference>
<reference evidence="2 3" key="1">
    <citation type="submission" date="2020-07" db="EMBL/GenBank/DDBJ databases">
        <title>Luteimonas sp. SJ-92.</title>
        <authorList>
            <person name="Huang X.-X."/>
            <person name="Xu L."/>
            <person name="Sun J.-Q."/>
        </authorList>
    </citation>
    <scope>NUCLEOTIDE SEQUENCE [LARGE SCALE GENOMIC DNA]</scope>
    <source>
        <strain evidence="2 3">SJ-92</strain>
    </source>
</reference>
<evidence type="ECO:0000313" key="2">
    <source>
        <dbReference type="EMBL" id="NZA27080.1"/>
    </source>
</evidence>
<dbReference type="InterPro" id="IPR011990">
    <property type="entry name" value="TPR-like_helical_dom_sf"/>
</dbReference>
<sequence>MIDLALAALLALPLPPPDMAPPAREQVVEVPAELRARLHERVTAAGGSPGRRLERLVEFVFAEDGLALEYGNAATHTVADAWRTRQVNCLSFSLLFTALARETGLDAFVQEIDQVLVWYQHEGIVYNSSHVNVGIRIGTRRKTVDVSRNAVIARHQPEQISDDRALAHFYNNRGAELMAAGELAIARAHMEEAIALDPDYATSWNNFGVLRMRSGDAAGAEAAYRRALALDSDHAPALFNIVGLFRRGGDDANATRFQRQLEQAQLADPFHQFLLGNEYEGRGDYARAAGHYRRAIRLHGSEHRFHFALARTWLLMGERRRAGRALARARALGDDESRALYQAKIEILRRAR</sequence>
<dbReference type="RefSeq" id="WP_180678864.1">
    <property type="nucleotide sequence ID" value="NZ_JACCKA010000072.1"/>
</dbReference>
<dbReference type="Proteomes" id="UP000578091">
    <property type="component" value="Unassembled WGS sequence"/>
</dbReference>
<feature type="repeat" description="TPR" evidence="1">
    <location>
        <begin position="201"/>
        <end position="234"/>
    </location>
</feature>
<dbReference type="InterPro" id="IPR019734">
    <property type="entry name" value="TPR_rpt"/>
</dbReference>
<dbReference type="Pfam" id="PF13432">
    <property type="entry name" value="TPR_16"/>
    <property type="match status" value="2"/>
</dbReference>
<dbReference type="EMBL" id="JACCKA010000072">
    <property type="protein sequence ID" value="NZA27080.1"/>
    <property type="molecule type" value="Genomic_DNA"/>
</dbReference>
<dbReference type="PROSITE" id="PS50005">
    <property type="entry name" value="TPR"/>
    <property type="match status" value="3"/>
</dbReference>
<name>A0A853JEV1_9GAMM</name>
<dbReference type="Gene3D" id="1.25.40.10">
    <property type="entry name" value="Tetratricopeptide repeat domain"/>
    <property type="match status" value="2"/>
</dbReference>